<dbReference type="EMBL" id="CM051403">
    <property type="protein sequence ID" value="KAJ4709322.1"/>
    <property type="molecule type" value="Genomic_DNA"/>
</dbReference>
<sequence>MANAVLKALVLASTQRSFHRRIFHLSTNKLKSLRSDISTSNLQTYKRKQRTQKSHFSMAAVSVSGKKPITQVIFDMDGLLLDTEKFYTQVQEIILARYNKTFDWSLKAKMMGMKAIEAARVFVNETGISESLSAEEFLVEREEMLRDLFPTSDLMPGASRLIRHLHAKGIPVGLATGSHRRHFELKTQGHRELFSLMHHVVLGDDPEVKQGKPSPDIFLAAAKRFEGGPVDSQQILVFEDAPSGVLAAKNAGMSVVMVPDPRLDSSYHATADQILGSLLDFNPSDWGLPPFEDVEN</sequence>
<comment type="caution">
    <text evidence="1">The sequence shown here is derived from an EMBL/GenBank/DDBJ whole genome shotgun (WGS) entry which is preliminary data.</text>
</comment>
<keyword evidence="2" id="KW-1185">Reference proteome</keyword>
<gene>
    <name evidence="1" type="ORF">OWV82_019126</name>
</gene>
<protein>
    <submittedName>
        <fullName evidence="1">(DL)-glycerol-3-phosphatase</fullName>
    </submittedName>
</protein>
<organism evidence="1 2">
    <name type="scientific">Melia azedarach</name>
    <name type="common">Chinaberry tree</name>
    <dbReference type="NCBI Taxonomy" id="155640"/>
    <lineage>
        <taxon>Eukaryota</taxon>
        <taxon>Viridiplantae</taxon>
        <taxon>Streptophyta</taxon>
        <taxon>Embryophyta</taxon>
        <taxon>Tracheophyta</taxon>
        <taxon>Spermatophyta</taxon>
        <taxon>Magnoliopsida</taxon>
        <taxon>eudicotyledons</taxon>
        <taxon>Gunneridae</taxon>
        <taxon>Pentapetalae</taxon>
        <taxon>rosids</taxon>
        <taxon>malvids</taxon>
        <taxon>Sapindales</taxon>
        <taxon>Meliaceae</taxon>
        <taxon>Melia</taxon>
    </lineage>
</organism>
<evidence type="ECO:0000313" key="1">
    <source>
        <dbReference type="EMBL" id="KAJ4709322.1"/>
    </source>
</evidence>
<accession>A0ACC1XDX6</accession>
<name>A0ACC1XDX6_MELAZ</name>
<proteinExistence type="predicted"/>
<evidence type="ECO:0000313" key="2">
    <source>
        <dbReference type="Proteomes" id="UP001164539"/>
    </source>
</evidence>
<reference evidence="1 2" key="1">
    <citation type="journal article" date="2023" name="Science">
        <title>Complex scaffold remodeling in plant triterpene biosynthesis.</title>
        <authorList>
            <person name="De La Pena R."/>
            <person name="Hodgson H."/>
            <person name="Liu J.C."/>
            <person name="Stephenson M.J."/>
            <person name="Martin A.C."/>
            <person name="Owen C."/>
            <person name="Harkess A."/>
            <person name="Leebens-Mack J."/>
            <person name="Jimenez L.E."/>
            <person name="Osbourn A."/>
            <person name="Sattely E.S."/>
        </authorList>
    </citation>
    <scope>NUCLEOTIDE SEQUENCE [LARGE SCALE GENOMIC DNA]</scope>
    <source>
        <strain evidence="2">cv. JPN11</strain>
        <tissue evidence="1">Leaf</tissue>
    </source>
</reference>
<dbReference type="Proteomes" id="UP001164539">
    <property type="component" value="Chromosome 10"/>
</dbReference>